<feature type="binding site" evidence="8">
    <location>
        <position position="233"/>
    </location>
    <ligand>
        <name>shikimate</name>
        <dbReference type="ChEBI" id="CHEBI:36208"/>
    </ligand>
</feature>
<dbReference type="InterPro" id="IPR036291">
    <property type="entry name" value="NAD(P)-bd_dom_sf"/>
</dbReference>
<feature type="binding site" evidence="8">
    <location>
        <position position="254"/>
    </location>
    <ligand>
        <name>NADP(+)</name>
        <dbReference type="ChEBI" id="CHEBI:58349"/>
    </ligand>
</feature>
<dbReference type="Pfam" id="PF18317">
    <property type="entry name" value="SDH_C"/>
    <property type="match status" value="1"/>
</dbReference>
<comment type="function">
    <text evidence="8">Involved in the biosynthesis of the chorismate, which leads to the biosynthesis of aromatic amino acids. Catalyzes the reversible NADPH linked reduction of 3-dehydroshikimate (DHSA) to yield shikimate (SA).</text>
</comment>
<gene>
    <name evidence="8" type="primary">aroE</name>
    <name evidence="11" type="ORF">CRI94_10240</name>
</gene>
<reference evidence="11 12" key="1">
    <citation type="submission" date="2017-10" db="EMBL/GenBank/DDBJ databases">
        <title>Draft genome of Longibacter Salinarum.</title>
        <authorList>
            <person name="Goh K.M."/>
            <person name="Shamsir M.S."/>
            <person name="Lim S.W."/>
        </authorList>
    </citation>
    <scope>NUCLEOTIDE SEQUENCE [LARGE SCALE GENOMIC DNA]</scope>
    <source>
        <strain evidence="11 12">KCTC 52045</strain>
    </source>
</reference>
<keyword evidence="6 8" id="KW-0057">Aromatic amino acid biosynthesis</keyword>
<dbReference type="GO" id="GO:0019632">
    <property type="term" value="P:shikimate metabolic process"/>
    <property type="evidence" value="ECO:0007669"/>
    <property type="project" value="InterPro"/>
</dbReference>
<evidence type="ECO:0000256" key="2">
    <source>
        <dbReference type="ARBA" id="ARBA00012962"/>
    </source>
</evidence>
<evidence type="ECO:0000259" key="10">
    <source>
        <dbReference type="Pfam" id="PF18317"/>
    </source>
</evidence>
<name>A0A2A8CWF0_9BACT</name>
<keyword evidence="4 8" id="KW-0521">NADP</keyword>
<dbReference type="RefSeq" id="WP_098075619.1">
    <property type="nucleotide sequence ID" value="NZ_PDEQ01000005.1"/>
</dbReference>
<evidence type="ECO:0000256" key="6">
    <source>
        <dbReference type="ARBA" id="ARBA00023141"/>
    </source>
</evidence>
<feature type="domain" description="Shikimate dehydrogenase substrate binding N-terminal" evidence="9">
    <location>
        <begin position="12"/>
        <end position="94"/>
    </location>
</feature>
<dbReference type="PANTHER" id="PTHR21089">
    <property type="entry name" value="SHIKIMATE DEHYDROGENASE"/>
    <property type="match status" value="1"/>
</dbReference>
<dbReference type="OrthoDB" id="9792692at2"/>
<accession>A0A2A8CWF0</accession>
<dbReference type="GO" id="GO:0009423">
    <property type="term" value="P:chorismate biosynthetic process"/>
    <property type="evidence" value="ECO:0007669"/>
    <property type="project" value="UniProtKB-UniRule"/>
</dbReference>
<dbReference type="CDD" id="cd01065">
    <property type="entry name" value="NAD_bind_Shikimate_DH"/>
    <property type="match status" value="1"/>
</dbReference>
<comment type="catalytic activity">
    <reaction evidence="7 8">
        <text>shikimate + NADP(+) = 3-dehydroshikimate + NADPH + H(+)</text>
        <dbReference type="Rhea" id="RHEA:17737"/>
        <dbReference type="ChEBI" id="CHEBI:15378"/>
        <dbReference type="ChEBI" id="CHEBI:16630"/>
        <dbReference type="ChEBI" id="CHEBI:36208"/>
        <dbReference type="ChEBI" id="CHEBI:57783"/>
        <dbReference type="ChEBI" id="CHEBI:58349"/>
        <dbReference type="EC" id="1.1.1.25"/>
    </reaction>
</comment>
<evidence type="ECO:0000256" key="5">
    <source>
        <dbReference type="ARBA" id="ARBA00023002"/>
    </source>
</evidence>
<protein>
    <recommendedName>
        <fullName evidence="2 8">Shikimate dehydrogenase (NADP(+))</fullName>
        <shortName evidence="8">SDH</shortName>
        <ecNumber evidence="2 8">1.1.1.25</ecNumber>
    </recommendedName>
</protein>
<evidence type="ECO:0000256" key="7">
    <source>
        <dbReference type="ARBA" id="ARBA00049442"/>
    </source>
</evidence>
<dbReference type="InterPro" id="IPR022893">
    <property type="entry name" value="Shikimate_DH_fam"/>
</dbReference>
<comment type="pathway">
    <text evidence="1 8">Metabolic intermediate biosynthesis; chorismate biosynthesis; chorismate from D-erythrose 4-phosphate and phosphoenolpyruvate: step 4/7.</text>
</comment>
<feature type="domain" description="SDH C-terminal" evidence="10">
    <location>
        <begin position="254"/>
        <end position="283"/>
    </location>
</feature>
<dbReference type="Gene3D" id="3.40.50.720">
    <property type="entry name" value="NAD(P)-binding Rossmann-like Domain"/>
    <property type="match status" value="1"/>
</dbReference>
<dbReference type="HAMAP" id="MF_00222">
    <property type="entry name" value="Shikimate_DH_AroE"/>
    <property type="match status" value="1"/>
</dbReference>
<feature type="binding site" evidence="8">
    <location>
        <begin position="136"/>
        <end position="140"/>
    </location>
    <ligand>
        <name>NADP(+)</name>
        <dbReference type="ChEBI" id="CHEBI:58349"/>
    </ligand>
</feature>
<organism evidence="11 12">
    <name type="scientific">Longibacter salinarum</name>
    <dbReference type="NCBI Taxonomy" id="1850348"/>
    <lineage>
        <taxon>Bacteria</taxon>
        <taxon>Pseudomonadati</taxon>
        <taxon>Rhodothermota</taxon>
        <taxon>Rhodothermia</taxon>
        <taxon>Rhodothermales</taxon>
        <taxon>Salisaetaceae</taxon>
        <taxon>Longibacter</taxon>
    </lineage>
</organism>
<dbReference type="UniPathway" id="UPA00053">
    <property type="reaction ID" value="UER00087"/>
</dbReference>
<feature type="binding site" evidence="8">
    <location>
        <position position="83"/>
    </location>
    <ligand>
        <name>NADP(+)</name>
        <dbReference type="ChEBI" id="CHEBI:58349"/>
    </ligand>
</feature>
<dbReference type="Gene3D" id="3.40.50.10860">
    <property type="entry name" value="Leucine Dehydrogenase, chain A, domain 1"/>
    <property type="match status" value="1"/>
</dbReference>
<proteinExistence type="inferred from homology"/>
<dbReference type="InterPro" id="IPR046346">
    <property type="entry name" value="Aminoacid_DH-like_N_sf"/>
</dbReference>
<dbReference type="SUPFAM" id="SSF53223">
    <property type="entry name" value="Aminoacid dehydrogenase-like, N-terminal domain"/>
    <property type="match status" value="1"/>
</dbReference>
<dbReference type="InterPro" id="IPR041121">
    <property type="entry name" value="SDH_C"/>
</dbReference>
<evidence type="ECO:0000256" key="3">
    <source>
        <dbReference type="ARBA" id="ARBA00022605"/>
    </source>
</evidence>
<dbReference type="GO" id="GO:0005829">
    <property type="term" value="C:cytosol"/>
    <property type="evidence" value="ECO:0007669"/>
    <property type="project" value="TreeGrafter"/>
</dbReference>
<keyword evidence="3 8" id="KW-0028">Amino-acid biosynthesis</keyword>
<dbReference type="Proteomes" id="UP000220102">
    <property type="component" value="Unassembled WGS sequence"/>
</dbReference>
<feature type="active site" description="Proton acceptor" evidence="8">
    <location>
        <position position="71"/>
    </location>
</feature>
<evidence type="ECO:0000256" key="8">
    <source>
        <dbReference type="HAMAP-Rule" id="MF_00222"/>
    </source>
</evidence>
<feature type="binding site" evidence="8">
    <location>
        <position position="67"/>
    </location>
    <ligand>
        <name>shikimate</name>
        <dbReference type="ChEBI" id="CHEBI:36208"/>
    </ligand>
</feature>
<evidence type="ECO:0000256" key="1">
    <source>
        <dbReference type="ARBA" id="ARBA00004871"/>
    </source>
</evidence>
<dbReference type="SUPFAM" id="SSF51735">
    <property type="entry name" value="NAD(P)-binding Rossmann-fold domains"/>
    <property type="match status" value="1"/>
</dbReference>
<dbReference type="GO" id="GO:0004764">
    <property type="term" value="F:shikimate 3-dehydrogenase (NADP+) activity"/>
    <property type="evidence" value="ECO:0007669"/>
    <property type="project" value="UniProtKB-UniRule"/>
</dbReference>
<feature type="binding site" evidence="8">
    <location>
        <position position="112"/>
    </location>
    <ligand>
        <name>shikimate</name>
        <dbReference type="ChEBI" id="CHEBI:36208"/>
    </ligand>
</feature>
<dbReference type="NCBIfam" id="TIGR00507">
    <property type="entry name" value="aroE"/>
    <property type="match status" value="1"/>
</dbReference>
<comment type="subunit">
    <text evidence="8">Homodimer.</text>
</comment>
<keyword evidence="5 8" id="KW-0560">Oxidoreductase</keyword>
<evidence type="ECO:0000259" key="9">
    <source>
        <dbReference type="Pfam" id="PF08501"/>
    </source>
</evidence>
<comment type="similarity">
    <text evidence="8">Belongs to the shikimate dehydrogenase family.</text>
</comment>
<dbReference type="GO" id="GO:0009073">
    <property type="term" value="P:aromatic amino acid family biosynthetic process"/>
    <property type="evidence" value="ECO:0007669"/>
    <property type="project" value="UniProtKB-KW"/>
</dbReference>
<dbReference type="AlphaFoldDB" id="A0A2A8CWF0"/>
<evidence type="ECO:0000256" key="4">
    <source>
        <dbReference type="ARBA" id="ARBA00022857"/>
    </source>
</evidence>
<dbReference type="NCBIfam" id="NF001314">
    <property type="entry name" value="PRK00258.2-2"/>
    <property type="match status" value="1"/>
</dbReference>
<dbReference type="InterPro" id="IPR011342">
    <property type="entry name" value="Shikimate_DH"/>
</dbReference>
<evidence type="ECO:0000313" key="12">
    <source>
        <dbReference type="Proteomes" id="UP000220102"/>
    </source>
</evidence>
<evidence type="ECO:0000313" key="11">
    <source>
        <dbReference type="EMBL" id="PEN13025.1"/>
    </source>
</evidence>
<dbReference type="EMBL" id="PDEQ01000005">
    <property type="protein sequence ID" value="PEN13025.1"/>
    <property type="molecule type" value="Genomic_DNA"/>
</dbReference>
<feature type="binding site" evidence="8">
    <location>
        <position position="231"/>
    </location>
    <ligand>
        <name>NADP(+)</name>
        <dbReference type="ChEBI" id="CHEBI:58349"/>
    </ligand>
</feature>
<dbReference type="GO" id="GO:0008652">
    <property type="term" value="P:amino acid biosynthetic process"/>
    <property type="evidence" value="ECO:0007669"/>
    <property type="project" value="UniProtKB-KW"/>
</dbReference>
<feature type="binding site" evidence="8">
    <location>
        <begin position="20"/>
        <end position="22"/>
    </location>
    <ligand>
        <name>shikimate</name>
        <dbReference type="ChEBI" id="CHEBI:36208"/>
    </ligand>
</feature>
<dbReference type="EC" id="1.1.1.25" evidence="2 8"/>
<dbReference type="PANTHER" id="PTHR21089:SF1">
    <property type="entry name" value="BIFUNCTIONAL 3-DEHYDROQUINATE DEHYDRATASE_SHIKIMATE DEHYDROGENASE, CHLOROPLASTIC"/>
    <property type="match status" value="1"/>
</dbReference>
<feature type="binding site" evidence="8">
    <location>
        <position position="92"/>
    </location>
    <ligand>
        <name>shikimate</name>
        <dbReference type="ChEBI" id="CHEBI:36208"/>
    </ligand>
</feature>
<sequence length="283" mass="30312">MTIDAKTRLVTLLGFPVEHSMSPALHNPAFEAQGVNAAYVATPVRREDLATAVNGLRAMHFLGANVTIPHKQAVLPLLDVVTETAEAVGAVNTIVCQGTDDEILRLKGDNTDVAGFVMPLADHATTLRDGSATILGAGGAARAVVYGLLTRFDLHRLTIAARRPEQAEALAREFSPWADGTAVTATALAEAPVRASRLVVNATPVGMHPNEDETPWQTVSDFSDGQIVYDLVYNPRETRLLREASERNATVIGGLDMLIGQAADAFRQWTGREMPISLVRSAL</sequence>
<dbReference type="GO" id="GO:0050661">
    <property type="term" value="F:NADP binding"/>
    <property type="evidence" value="ECO:0007669"/>
    <property type="project" value="InterPro"/>
</dbReference>
<feature type="binding site" evidence="8">
    <location>
        <position position="261"/>
    </location>
    <ligand>
        <name>shikimate</name>
        <dbReference type="ChEBI" id="CHEBI:36208"/>
    </ligand>
</feature>
<comment type="caution">
    <text evidence="11">The sequence shown here is derived from an EMBL/GenBank/DDBJ whole genome shotgun (WGS) entry which is preliminary data.</text>
</comment>
<dbReference type="InterPro" id="IPR013708">
    <property type="entry name" value="Shikimate_DH-bd_N"/>
</dbReference>
<keyword evidence="12" id="KW-1185">Reference proteome</keyword>
<dbReference type="Pfam" id="PF08501">
    <property type="entry name" value="Shikimate_dh_N"/>
    <property type="match status" value="1"/>
</dbReference>
<comment type="caution">
    <text evidence="8">Lacks conserved residue(s) required for the propagation of feature annotation.</text>
</comment>